<feature type="transmembrane region" description="Helical" evidence="2">
    <location>
        <begin position="20"/>
        <end position="37"/>
    </location>
</feature>
<feature type="compositionally biased region" description="Polar residues" evidence="1">
    <location>
        <begin position="1957"/>
        <end position="1966"/>
    </location>
</feature>
<dbReference type="Proteomes" id="UP001470230">
    <property type="component" value="Unassembled WGS sequence"/>
</dbReference>
<feature type="compositionally biased region" description="Low complexity" evidence="1">
    <location>
        <begin position="2689"/>
        <end position="2703"/>
    </location>
</feature>
<feature type="compositionally biased region" description="Gly residues" evidence="1">
    <location>
        <begin position="2704"/>
        <end position="2723"/>
    </location>
</feature>
<gene>
    <name evidence="3" type="ORF">M9Y10_004548</name>
</gene>
<reference evidence="3 4" key="1">
    <citation type="submission" date="2024-04" db="EMBL/GenBank/DDBJ databases">
        <title>Tritrichomonas musculus Genome.</title>
        <authorList>
            <person name="Alves-Ferreira E."/>
            <person name="Grigg M."/>
            <person name="Lorenzi H."/>
            <person name="Galac M."/>
        </authorList>
    </citation>
    <scope>NUCLEOTIDE SEQUENCE [LARGE SCALE GENOMIC DNA]</scope>
    <source>
        <strain evidence="3 4">EAF2021</strain>
    </source>
</reference>
<feature type="region of interest" description="Disordered" evidence="1">
    <location>
        <begin position="2681"/>
        <end position="2725"/>
    </location>
</feature>
<feature type="region of interest" description="Disordered" evidence="1">
    <location>
        <begin position="1055"/>
        <end position="1077"/>
    </location>
</feature>
<accession>A0ABR2GNE3</accession>
<evidence type="ECO:0000313" key="4">
    <source>
        <dbReference type="Proteomes" id="UP001470230"/>
    </source>
</evidence>
<name>A0ABR2GNE3_9EUKA</name>
<keyword evidence="2" id="KW-1133">Transmembrane helix</keyword>
<evidence type="ECO:0000313" key="3">
    <source>
        <dbReference type="EMBL" id="KAK8835444.1"/>
    </source>
</evidence>
<evidence type="ECO:0000256" key="2">
    <source>
        <dbReference type="SAM" id="Phobius"/>
    </source>
</evidence>
<feature type="region of interest" description="Disordered" evidence="1">
    <location>
        <begin position="1957"/>
        <end position="1980"/>
    </location>
</feature>
<dbReference type="EMBL" id="JAPFFF010000103">
    <property type="protein sequence ID" value="KAK8835444.1"/>
    <property type="molecule type" value="Genomic_DNA"/>
</dbReference>
<organism evidence="3 4">
    <name type="scientific">Tritrichomonas musculus</name>
    <dbReference type="NCBI Taxonomy" id="1915356"/>
    <lineage>
        <taxon>Eukaryota</taxon>
        <taxon>Metamonada</taxon>
        <taxon>Parabasalia</taxon>
        <taxon>Tritrichomonadida</taxon>
        <taxon>Tritrichomonadidae</taxon>
        <taxon>Tritrichomonas</taxon>
    </lineage>
</organism>
<keyword evidence="2" id="KW-0472">Membrane</keyword>
<keyword evidence="2" id="KW-0812">Transmembrane</keyword>
<feature type="transmembrane region" description="Helical" evidence="2">
    <location>
        <begin position="2750"/>
        <end position="2769"/>
    </location>
</feature>
<sequence>MESNFQKDCKTGFCGIHKDYFRFVLIFIFGFLFLCFSENKVSAYISLDVSSNSSDHIKFYKDRNCTDELKTGSRLDFETASRCYLVMYAKVNLEKVYVENDGSLDMRYLGDIPNTNPVIFQFDYAKKIENGLYEIGFSAINPEFSDYNDPSDVQHYVRISVENLKEWVQPTLKDFNSSKLQYIQFYKEQDCENKIEDSFEISSTSSIYAKVDFSSAYILGNSGNLNINLIFSELGYNFTATAEKVSGLDSVYKITFKEKNNNFITRGGNLTIANINLNKRTDYNINFNLSDSMNIYESNIDGENLGQINLNSNYYTDNIQMKAGQTSYFLITPTNDKYIDEKSIEFSYIASGFNVSYTKLNSQNGGTFLVTVSDDLEYGESNRQNSISSIFVKASFLERKSFSITFPSVHGIEFYDDSNRRLSGKKPIEEFSGEYIIIAKLNSNIFQGNDLESAKKIEFSLGDNFDMISEYDENINGFRISLKSYSGKDNESYVLSLTVNSGNTKKPFVKLTVPSSKYPNTVGFYYLESNGVLSANNYKIEDEILVLPGINFNLYVRVDSLDEYDISTLSLRVTSGNIANIISGQGSDLGVSYDYSKYVIESLLNDSNVSVDLDQKKYKISLLKKIAGLEQIEYEVVYLDQDSSINHGSTSGRDYASLRKGEKITFIFKFSDKGYGQLMLKDLKLKAYPTKEDGSADKNQSPKELNVGKKVVGENGEIEINNEGIINFSEKYYSEQYEVQGIPIVFEIDGIKKDRHRIEIITDDEFEKTNYDITKLVNILPGSSDVTVEETDKVEGQNDDRRKYVIKEQEYGSYLDFLIEFKDTDHGTGYNQSIPQVLAALTENSEDINISQKSNGYWRLKIVGDSTLTVTKIKRNNYKVTVPTIGGITFKYKKVSDGYNSTNSLDGYENVPRNNQIQIEYEDNLAIAADFDYSVGWDMPKMEIKYDGTDVNIEEIKDSGGENFREYLVPNINSNLTLDVSVPLRSYDISFNKIDTNMAKAYDNSGNVLNIKDAPSIRVVHGSEYKFKIEVDYKYSKSQPNMEVYLLSKEDLDKLDSSEGNDPNSPEDNEDIYNRGSILTPGDDGMYTLPSVSFSGGVVARGLELNRYNLTFQNTDLITFTEFVKVDNTEVEQNIGGAKDFEKKSVVKEVLIGDTFKFNYKLAEGYSLEGAEITNNGEAMRKSDGVYVIYDISEDMNIMANDLSKAKYRLTFVSEAGVTFTDNYGKSISSTTAEYNSDYSFRVMVDSKYSNSEDDLIVYPEPGGEENYLKKDVSGAYTIRGITQPLEIKVKGIRINEYKVSLPINAEGAVFQIENVRSDEEKEEFEKLTNVNHGENFKFSVLAAPGYDISNVQISINSSTNKATVDVVNDGYMIQNVSEDLELSISGVKRASHTITLVGDNIIFKSDASSSAEIKGGSIDYETGEFNFVFLPLEGFEMVEDYETSWKNIIDISPSGFYTPDDTKPSDDVSPKPVFLKRNEGSNESYTLSEVTSDITITINNAVKKKTFKVVFPQVEGIKYIKFEDGNSEGQEDFNHELPLENIVYYNSTFRFEVQAEYGYDISSMQIRYDVNNYLSPVNGMYFINNIRSNINLEVLYVNKNNYNIKLKGENITFYDEDDKNPITNASIKYESGTFKFRLKPNIGYNLNLEDVIFEVDGVKYNHNQDDLDQISPKIQGPDDSGIFTVSNVEKSVTLVAKGATKQEYKIHFPIDTEGIKFIMDQTIEEFKIEVNDGVVTAVKSSTDNLLENYKLTNDEDREINGYKLIDKNGSEIKAFKIEVKDSKIIAVVDTSNNPLENYKLTNSSGVEIKNFKLVLENIAVEEIETVKYLSELKFYVVPRKGHHTSNLKVSVDPVNSADINYIDGGYTLSMIQGDFYVNVSDVGKNNYKVSFEGDGAEFYNSSNIKINNVSLQYGSSYEFKIQSTTGYDVGSGYMLHMYNPLNPDDRVTINNRYTTRSEDVTSGNLNDGEDESGNPIAGTTLSESGRLTYQITNLQDNIVIHIEDVAKNKYNVLFPSVQGIEFVSNDSTEIIHGGTFSFKIKELEGYTIKNIKVWANSDVIELINGQYTINNIINDIVISVEGVQSIKVDFKFQYIKGVIYKDTNDGILSTLDILKVNNGSSYSFKVDLSSDYSDSLSEMNVYANREKNVVVDGKETISLVKEKIDDIRGVYTVNNITESTTITVENVKINSYTVKLTDTTGIEYLDRYGDKKLGKEESVNHGEAFSFMINPIKGFIGSDVIVTAKGQNTDKVQLTAIDGVYTVENVQSDYTIVVENVSKAIYKVEVRLLDGVNLLDDSGNKLSTSLTVKHGDDLSFRLSLDEAYSNSVPEVVVKGSNNKITPVNNIYTIKSIENDTIVEISNVRKNTYVIKFKETEGVIYKNAKNKVFTDSLEVEYGGSLQFKVALKDAYDASYPLVLLNDKDAITQSGGTYELFNVRDNGEITVKNVVKNNESSVIEMVEEIDEQINSADNTTAVIEASKKYNALTDDEKELLTNVSKLKNAQEQVAKIHHTSNGVTVTGIDWNIKVEAIPMDYDQETVDRLSEKMERKSVVSLYEIKLINTLTGEKYEIPYGSEVSVSIPAPNLEGYQNEVVVHENSVGSIEYLDVLINEGTANFTTKSFSIFGIAAKEVPNYSKNSSDVTISVEGLLKDSDVGLEDLMYNGLDSQLGDLTGGSGFGSGSGGVSGSNGSSSGNNSSSSGSGISGNGNSGSGNNGSNGPSGGNAASSGLNTGIAAVDNTYLWIINNEFIIVISLVGIIVIGVSIFLIRTRNKENS</sequence>
<comment type="caution">
    <text evidence="3">The sequence shown here is derived from an EMBL/GenBank/DDBJ whole genome shotgun (WGS) entry which is preliminary data.</text>
</comment>
<proteinExistence type="predicted"/>
<keyword evidence="4" id="KW-1185">Reference proteome</keyword>
<protein>
    <submittedName>
        <fullName evidence="3">Uncharacterized protein</fullName>
    </submittedName>
</protein>
<evidence type="ECO:0000256" key="1">
    <source>
        <dbReference type="SAM" id="MobiDB-lite"/>
    </source>
</evidence>